<organism evidence="2 3">
    <name type="scientific">Loa loa</name>
    <name type="common">Eye worm</name>
    <name type="synonym">Filaria loa</name>
    <dbReference type="NCBI Taxonomy" id="7209"/>
    <lineage>
        <taxon>Eukaryota</taxon>
        <taxon>Metazoa</taxon>
        <taxon>Ecdysozoa</taxon>
        <taxon>Nematoda</taxon>
        <taxon>Chromadorea</taxon>
        <taxon>Rhabditida</taxon>
        <taxon>Spirurina</taxon>
        <taxon>Spiruromorpha</taxon>
        <taxon>Filarioidea</taxon>
        <taxon>Onchocercidae</taxon>
        <taxon>Loa</taxon>
    </lineage>
</organism>
<evidence type="ECO:0000259" key="1">
    <source>
        <dbReference type="PROSITE" id="PS51114"/>
    </source>
</evidence>
<dbReference type="Gene3D" id="2.60.120.260">
    <property type="entry name" value="Galactose-binding domain-like"/>
    <property type="match status" value="1"/>
</dbReference>
<dbReference type="SMART" id="SM01198">
    <property type="entry name" value="FBA"/>
    <property type="match status" value="1"/>
</dbReference>
<reference evidence="3" key="2">
    <citation type="submission" date="2016-11" db="UniProtKB">
        <authorList>
            <consortium name="WormBaseParasite"/>
        </authorList>
    </citation>
    <scope>IDENTIFICATION</scope>
</reference>
<dbReference type="GO" id="GO:0005737">
    <property type="term" value="C:cytoplasm"/>
    <property type="evidence" value="ECO:0007669"/>
    <property type="project" value="UniProtKB-ARBA"/>
</dbReference>
<dbReference type="InterPro" id="IPR039752">
    <property type="entry name" value="F-box_only"/>
</dbReference>
<keyword evidence="2" id="KW-1185">Reference proteome</keyword>
<dbReference type="WBParaSite" id="EN70_9571">
    <property type="protein sequence ID" value="EN70_9571"/>
    <property type="gene ID" value="EN70_9571"/>
</dbReference>
<sequence length="337" mass="38648">MWADESSSERLLEIVHELHLGMMETVIWSSQSEPDDRNGEKGKDDIYIQGVPIPPQILAEILIRVDNPRDIGYICPLVCRRWYSVLSAPGFWINYMIYRSLDLPPSSLRSEPSLNVKKVSIKQAFRRNLINNPSGGDGFHQSWEIAEDDGDGFEVEKPPIGCVSTEDIPVAFVTSYGWCSKFQIIDLWKEGIERAFLDEFCPPITVSECCTARFNCPSIYILEVRLLPDGSLPLPYRPMPECLILPRYPRLDQQRDVPERDETTDTSITRVRILRGEKDIDWQKIEHTFSNYPPGIRYVLFQHSGKDQQFWAGHYGSKMAKASVIINYGNGERRCVT</sequence>
<dbReference type="Proteomes" id="UP000095285">
    <property type="component" value="Unassembled WGS sequence"/>
</dbReference>
<evidence type="ECO:0000313" key="2">
    <source>
        <dbReference type="Proteomes" id="UP000095285"/>
    </source>
</evidence>
<dbReference type="GO" id="GO:0019005">
    <property type="term" value="C:SCF ubiquitin ligase complex"/>
    <property type="evidence" value="ECO:0007669"/>
    <property type="project" value="TreeGrafter"/>
</dbReference>
<dbReference type="SUPFAM" id="SSF49785">
    <property type="entry name" value="Galactose-binding domain-like"/>
    <property type="match status" value="1"/>
</dbReference>
<dbReference type="GO" id="GO:0061630">
    <property type="term" value="F:ubiquitin protein ligase activity"/>
    <property type="evidence" value="ECO:0007669"/>
    <property type="project" value="TreeGrafter"/>
</dbReference>
<evidence type="ECO:0000313" key="3">
    <source>
        <dbReference type="WBParaSite" id="EN70_9571"/>
    </source>
</evidence>
<dbReference type="Gene3D" id="1.20.1280.50">
    <property type="match status" value="1"/>
</dbReference>
<feature type="domain" description="FBA" evidence="1">
    <location>
        <begin position="119"/>
        <end position="328"/>
    </location>
</feature>
<protein>
    <submittedName>
        <fullName evidence="3">FBA domain-containing protein</fullName>
    </submittedName>
</protein>
<dbReference type="GO" id="GO:0036503">
    <property type="term" value="P:ERAD pathway"/>
    <property type="evidence" value="ECO:0007669"/>
    <property type="project" value="TreeGrafter"/>
</dbReference>
<proteinExistence type="predicted"/>
<dbReference type="PANTHER" id="PTHR12125">
    <property type="entry name" value="F-BOX ONLY PROTEIN 6-LIKE PROTEIN"/>
    <property type="match status" value="1"/>
</dbReference>
<dbReference type="PROSITE" id="PS51114">
    <property type="entry name" value="FBA"/>
    <property type="match status" value="1"/>
</dbReference>
<dbReference type="GO" id="GO:0006516">
    <property type="term" value="P:glycoprotein catabolic process"/>
    <property type="evidence" value="ECO:0007669"/>
    <property type="project" value="TreeGrafter"/>
</dbReference>
<dbReference type="Pfam" id="PF04300">
    <property type="entry name" value="FBA"/>
    <property type="match status" value="2"/>
</dbReference>
<dbReference type="SUPFAM" id="SSF81383">
    <property type="entry name" value="F-box domain"/>
    <property type="match status" value="1"/>
</dbReference>
<dbReference type="AlphaFoldDB" id="A0A1I7W4H9"/>
<dbReference type="GO" id="GO:0031146">
    <property type="term" value="P:SCF-dependent proteasomal ubiquitin-dependent protein catabolic process"/>
    <property type="evidence" value="ECO:0007669"/>
    <property type="project" value="TreeGrafter"/>
</dbReference>
<dbReference type="FunFam" id="2.60.120.260:FF:000012">
    <property type="entry name" value="F-box only protein 2"/>
    <property type="match status" value="1"/>
</dbReference>
<accession>A0A1I7W4H9</accession>
<dbReference type="InterPro" id="IPR036047">
    <property type="entry name" value="F-box-like_dom_sf"/>
</dbReference>
<dbReference type="InterPro" id="IPR007397">
    <property type="entry name" value="F-box-assoc_dom"/>
</dbReference>
<dbReference type="InterPro" id="IPR008979">
    <property type="entry name" value="Galactose-bd-like_sf"/>
</dbReference>
<reference evidence="2" key="1">
    <citation type="submission" date="2012-04" db="EMBL/GenBank/DDBJ databases">
        <title>The Genome Sequence of Loa loa.</title>
        <authorList>
            <consortium name="The Broad Institute Genome Sequencing Platform"/>
            <consortium name="Broad Institute Genome Sequencing Center for Infectious Disease"/>
            <person name="Nutman T.B."/>
            <person name="Fink D.L."/>
            <person name="Russ C."/>
            <person name="Young S."/>
            <person name="Zeng Q."/>
            <person name="Gargeya S."/>
            <person name="Alvarado L."/>
            <person name="Berlin A."/>
            <person name="Chapman S.B."/>
            <person name="Chen Z."/>
            <person name="Freedman E."/>
            <person name="Gellesch M."/>
            <person name="Goldberg J."/>
            <person name="Griggs A."/>
            <person name="Gujja S."/>
            <person name="Heilman E.R."/>
            <person name="Heiman D."/>
            <person name="Howarth C."/>
            <person name="Mehta T."/>
            <person name="Neiman D."/>
            <person name="Pearson M."/>
            <person name="Roberts A."/>
            <person name="Saif S."/>
            <person name="Shea T."/>
            <person name="Shenoy N."/>
            <person name="Sisk P."/>
            <person name="Stolte C."/>
            <person name="Sykes S."/>
            <person name="White J."/>
            <person name="Yandava C."/>
            <person name="Haas B."/>
            <person name="Henn M.R."/>
            <person name="Nusbaum C."/>
            <person name="Birren B."/>
        </authorList>
    </citation>
    <scope>NUCLEOTIDE SEQUENCE [LARGE SCALE GENOMIC DNA]</scope>
</reference>
<dbReference type="PANTHER" id="PTHR12125:SF5">
    <property type="entry name" value="F-BOX DOMAIN-CONTAINING PROTEIN"/>
    <property type="match status" value="1"/>
</dbReference>
<name>A0A1I7W4H9_LOALO</name>
<dbReference type="STRING" id="7209.A0A1I7W4H9"/>